<feature type="transmembrane region" description="Helical" evidence="1">
    <location>
        <begin position="249"/>
        <end position="270"/>
    </location>
</feature>
<evidence type="ECO:0000256" key="1">
    <source>
        <dbReference type="SAM" id="Phobius"/>
    </source>
</evidence>
<feature type="transmembrane region" description="Helical" evidence="1">
    <location>
        <begin position="26"/>
        <end position="47"/>
    </location>
</feature>
<keyword evidence="1" id="KW-0472">Membrane</keyword>
<evidence type="ECO:0000313" key="3">
    <source>
        <dbReference type="Proteomes" id="UP000011200"/>
    </source>
</evidence>
<feature type="transmembrane region" description="Helical" evidence="1">
    <location>
        <begin position="222"/>
        <end position="242"/>
    </location>
</feature>
<evidence type="ECO:0000313" key="2">
    <source>
        <dbReference type="EMBL" id="AWT54548.1"/>
    </source>
</evidence>
<dbReference type="AlphaFoldDB" id="A0A2U9PS35"/>
<keyword evidence="1" id="KW-1133">Transmembrane helix</keyword>
<reference evidence="3" key="2">
    <citation type="submission" date="2018-03" db="EMBL/GenBank/DDBJ databases">
        <authorList>
            <person name="Derbyshire K."/>
            <person name="Gray T.A."/>
            <person name="Champion M."/>
        </authorList>
    </citation>
    <scope>NUCLEOTIDE SEQUENCE [LARGE SCALE GENOMIC DNA]</scope>
    <source>
        <strain evidence="3">MKD8</strain>
    </source>
</reference>
<gene>
    <name evidence="2" type="ORF">D806_035770</name>
</gene>
<organism evidence="2 3">
    <name type="scientific">Mycolicibacterium smegmatis (strain MKD8)</name>
    <name type="common">Mycobacterium smegmatis</name>
    <dbReference type="NCBI Taxonomy" id="1214915"/>
    <lineage>
        <taxon>Bacteria</taxon>
        <taxon>Bacillati</taxon>
        <taxon>Actinomycetota</taxon>
        <taxon>Actinomycetes</taxon>
        <taxon>Mycobacteriales</taxon>
        <taxon>Mycobacteriaceae</taxon>
        <taxon>Mycolicibacterium</taxon>
    </lineage>
</organism>
<feature type="transmembrane region" description="Helical" evidence="1">
    <location>
        <begin position="188"/>
        <end position="210"/>
    </location>
</feature>
<dbReference type="Proteomes" id="UP000011200">
    <property type="component" value="Chromosome"/>
</dbReference>
<accession>A0A2U9PS35</accession>
<dbReference type="EMBL" id="CP027541">
    <property type="protein sequence ID" value="AWT54548.1"/>
    <property type="molecule type" value="Genomic_DNA"/>
</dbReference>
<reference evidence="2 3" key="1">
    <citation type="journal article" date="2013" name="Genome Announc.">
        <title>Draft genome sequence of MKD8, a conjugal recipient Mycobacterium smegmatis strain.</title>
        <authorList>
            <person name="Gray T.A."/>
            <person name="Palumbo M.J."/>
            <person name="Derbyshire K.M."/>
        </authorList>
    </citation>
    <scope>NUCLEOTIDE SEQUENCE [LARGE SCALE GENOMIC DNA]</scope>
    <source>
        <strain evidence="2 3">MKD8</strain>
    </source>
</reference>
<feature type="transmembrane region" description="Helical" evidence="1">
    <location>
        <begin position="158"/>
        <end position="179"/>
    </location>
</feature>
<keyword evidence="1" id="KW-0812">Transmembrane</keyword>
<dbReference type="RefSeq" id="WP_003895025.1">
    <property type="nucleotide sequence ID" value="NZ_CP027541.1"/>
</dbReference>
<protein>
    <submittedName>
        <fullName evidence="2">Integral membrane protein, putative</fullName>
    </submittedName>
</protein>
<feature type="transmembrane region" description="Helical" evidence="1">
    <location>
        <begin position="310"/>
        <end position="330"/>
    </location>
</feature>
<name>A0A2U9PS35_MYCSE</name>
<proteinExistence type="predicted"/>
<sequence>MGRHHAPEDRRAATTRPVTRIQIRHIAIVMTALAMGVLAMIASYSGAFAKPTLHHMTVAVAAPTQLVDQLREQDSLSVTDVPDEAAARAQVLQRDADAALVVAAPDRLDIYVAGGGGRSVATAAESVGRAAAEQAGLVPAVTDIAPTSPGNPSGTVEFYAIIFISLGASVGAAAFGYLAGPVRRPMTLALRTVTLAAYSALLAGLVTVYVDPVLDALVGHPWQVFGVLWLYCLAVGGAVTGVSAAFGPVASLMLTAFLVIVGNAAAAGPVGRPLLSSFYSTFNLIVPQGSGVSLLRSVEYFDGNGAAQPLLTLAVWAAAGCVLAVLGTAVRSARVRNSALRVARRCAPGRGPIYRGRHDGNRSERALLPAGVLSPAD</sequence>